<dbReference type="PROSITE" id="PS01238">
    <property type="entry name" value="GDA1_CD39_NTPASE"/>
    <property type="match status" value="1"/>
</dbReference>
<keyword evidence="2 5" id="KW-0378">Hydrolase</keyword>
<dbReference type="GO" id="GO:0016020">
    <property type="term" value="C:membrane"/>
    <property type="evidence" value="ECO:0007669"/>
    <property type="project" value="TreeGrafter"/>
</dbReference>
<dbReference type="GO" id="GO:0005524">
    <property type="term" value="F:ATP binding"/>
    <property type="evidence" value="ECO:0007669"/>
    <property type="project" value="UniProtKB-KW"/>
</dbReference>
<sequence>MKRESKLDHVIDSNHPHFDRYKTHGKQYLHDYIVIIDAGSKGTRAHLYRTKSPYQIVSGPDDTVSETKRDHSEDHTDSEEEKNYIEIELVKRTKLKPGIAMYKDSLSDLHDKYFGKLLEKIESHIPKSQISRTPIFVHATGGVRLLPIEKQEKMMASICEYLQGQNKYYLPDCKTHVDVIDGELEGLYSWIGVNYKQGVFNYEYPSGSNYGVFDLGGASTQLAFAPNSEGLSEDDKNGLYRLNLHYNPNKHAEALSYDVFTQSYNGGVDQITQRYQKKIKAAESKEDPCLSKGSVASDGIKGTGDFAQCYASLNELLKEVSAERYCEQEDKSKCSLNTYLPSKNYKFDNVKNFVGVNEFHDSLEDFESYKEFYEKTVNLCSGSKKTSGKDKDSDSDSDSQECFKSAWVINILHESLGFPLYDEQTISESSIDALDSQFQTLKKTSWTLGHAVLYQYDSIAMKQSHKPHQKPLRVGYFSPRSTQFTYGGEQEGVTVRPAAKTPYEETITDDHDDDKDDDGIWDHVQENHRLYGGLIIFVMLFAVLYLLFGKKLALSSKVYGVKQWIKGKFNFNSTRFTKLTSFDEDLERAEVELGQLERSLAEQDEEGNALDDGRDAANASKDSFEI</sequence>
<organism evidence="8 9">
    <name type="scientific">Wickerhamomyces pijperi</name>
    <name type="common">Yeast</name>
    <name type="synonym">Pichia pijperi</name>
    <dbReference type="NCBI Taxonomy" id="599730"/>
    <lineage>
        <taxon>Eukaryota</taxon>
        <taxon>Fungi</taxon>
        <taxon>Dikarya</taxon>
        <taxon>Ascomycota</taxon>
        <taxon>Saccharomycotina</taxon>
        <taxon>Saccharomycetes</taxon>
        <taxon>Phaffomycetales</taxon>
        <taxon>Wickerhamomycetaceae</taxon>
        <taxon>Wickerhamomyces</taxon>
    </lineage>
</organism>
<dbReference type="GO" id="GO:0046036">
    <property type="term" value="P:CTP metabolic process"/>
    <property type="evidence" value="ECO:0007669"/>
    <property type="project" value="TreeGrafter"/>
</dbReference>
<feature type="binding site" evidence="4">
    <location>
        <begin position="217"/>
        <end position="221"/>
    </location>
    <ligand>
        <name>ATP</name>
        <dbReference type="ChEBI" id="CHEBI:30616"/>
    </ligand>
</feature>
<evidence type="ECO:0000256" key="4">
    <source>
        <dbReference type="PIRSR" id="PIRSR600407-2"/>
    </source>
</evidence>
<dbReference type="GO" id="GO:0006256">
    <property type="term" value="P:UDP catabolic process"/>
    <property type="evidence" value="ECO:0007669"/>
    <property type="project" value="TreeGrafter"/>
</dbReference>
<dbReference type="GO" id="GO:0004382">
    <property type="term" value="F:GDP phosphatase activity"/>
    <property type="evidence" value="ECO:0007669"/>
    <property type="project" value="TreeGrafter"/>
</dbReference>
<dbReference type="EMBL" id="JAEUBG010000269">
    <property type="protein sequence ID" value="KAH3688587.1"/>
    <property type="molecule type" value="Genomic_DNA"/>
</dbReference>
<feature type="region of interest" description="Disordered" evidence="6">
    <location>
        <begin position="56"/>
        <end position="82"/>
    </location>
</feature>
<keyword evidence="7" id="KW-0812">Transmembrane</keyword>
<evidence type="ECO:0000256" key="6">
    <source>
        <dbReference type="SAM" id="MobiDB-lite"/>
    </source>
</evidence>
<reference evidence="8" key="2">
    <citation type="submission" date="2021-01" db="EMBL/GenBank/DDBJ databases">
        <authorList>
            <person name="Schikora-Tamarit M.A."/>
        </authorList>
    </citation>
    <scope>NUCLEOTIDE SEQUENCE</scope>
    <source>
        <strain evidence="8">CBS2887</strain>
    </source>
</reference>
<evidence type="ECO:0000256" key="7">
    <source>
        <dbReference type="SAM" id="Phobius"/>
    </source>
</evidence>
<evidence type="ECO:0000313" key="9">
    <source>
        <dbReference type="Proteomes" id="UP000774326"/>
    </source>
</evidence>
<keyword evidence="9" id="KW-1185">Reference proteome</keyword>
<proteinExistence type="inferred from homology"/>
<dbReference type="InterPro" id="IPR000407">
    <property type="entry name" value="GDA1_CD39_NTPase"/>
</dbReference>
<protein>
    <recommendedName>
        <fullName evidence="10">Apyrase</fullName>
    </recommendedName>
</protein>
<dbReference type="Gene3D" id="3.30.420.40">
    <property type="match status" value="1"/>
</dbReference>
<dbReference type="GO" id="GO:0005794">
    <property type="term" value="C:Golgi apparatus"/>
    <property type="evidence" value="ECO:0007669"/>
    <property type="project" value="TreeGrafter"/>
</dbReference>
<evidence type="ECO:0000256" key="5">
    <source>
        <dbReference type="RuleBase" id="RU003833"/>
    </source>
</evidence>
<dbReference type="GO" id="GO:0017111">
    <property type="term" value="F:ribonucleoside triphosphate phosphatase activity"/>
    <property type="evidence" value="ECO:0007669"/>
    <property type="project" value="TreeGrafter"/>
</dbReference>
<dbReference type="AlphaFoldDB" id="A0A9P8QGK2"/>
<feature type="active site" description="Proton acceptor" evidence="3">
    <location>
        <position position="185"/>
    </location>
</feature>
<evidence type="ECO:0000256" key="3">
    <source>
        <dbReference type="PIRSR" id="PIRSR600407-1"/>
    </source>
</evidence>
<gene>
    <name evidence="8" type="ORF">WICPIJ_000431</name>
</gene>
<evidence type="ECO:0000256" key="2">
    <source>
        <dbReference type="ARBA" id="ARBA00022801"/>
    </source>
</evidence>
<dbReference type="GO" id="GO:0045134">
    <property type="term" value="F:UDP phosphatase activity"/>
    <property type="evidence" value="ECO:0007669"/>
    <property type="project" value="TreeGrafter"/>
</dbReference>
<dbReference type="OrthoDB" id="6372431at2759"/>
<name>A0A9P8QGK2_WICPI</name>
<reference evidence="8" key="1">
    <citation type="journal article" date="2021" name="Open Biol.">
        <title>Shared evolutionary footprints suggest mitochondrial oxidative damage underlies multiple complex I losses in fungi.</title>
        <authorList>
            <person name="Schikora-Tamarit M.A."/>
            <person name="Marcet-Houben M."/>
            <person name="Nosek J."/>
            <person name="Gabaldon T."/>
        </authorList>
    </citation>
    <scope>NUCLEOTIDE SEQUENCE</scope>
    <source>
        <strain evidence="8">CBS2887</strain>
    </source>
</reference>
<feature type="transmembrane region" description="Helical" evidence="7">
    <location>
        <begin position="530"/>
        <end position="548"/>
    </location>
</feature>
<dbReference type="CDD" id="cd24003">
    <property type="entry name" value="ASKHA_NBD_GDA1_CD39_NTPase"/>
    <property type="match status" value="1"/>
</dbReference>
<dbReference type="PANTHER" id="PTHR11782">
    <property type="entry name" value="ADENOSINE/GUANOSINE DIPHOSPHATASE"/>
    <property type="match status" value="1"/>
</dbReference>
<keyword evidence="4" id="KW-0067">ATP-binding</keyword>
<evidence type="ECO:0000256" key="1">
    <source>
        <dbReference type="ARBA" id="ARBA00009283"/>
    </source>
</evidence>
<keyword evidence="7" id="KW-0472">Membrane</keyword>
<dbReference type="Gene3D" id="3.30.420.150">
    <property type="entry name" value="Exopolyphosphatase. Domain 2"/>
    <property type="match status" value="1"/>
</dbReference>
<keyword evidence="4" id="KW-0547">Nucleotide-binding</keyword>
<dbReference type="Proteomes" id="UP000774326">
    <property type="component" value="Unassembled WGS sequence"/>
</dbReference>
<comment type="caution">
    <text evidence="8">The sequence shown here is derived from an EMBL/GenBank/DDBJ whole genome shotgun (WGS) entry which is preliminary data.</text>
</comment>
<dbReference type="Pfam" id="PF01150">
    <property type="entry name" value="GDA1_CD39"/>
    <property type="match status" value="1"/>
</dbReference>
<evidence type="ECO:0000313" key="8">
    <source>
        <dbReference type="EMBL" id="KAH3688587.1"/>
    </source>
</evidence>
<comment type="similarity">
    <text evidence="1 5">Belongs to the GDA1/CD39 NTPase family.</text>
</comment>
<dbReference type="PANTHER" id="PTHR11782:SF121">
    <property type="entry name" value="NUCLEOSIDE-DIPHOSPHATASE MIG-23"/>
    <property type="match status" value="1"/>
</dbReference>
<accession>A0A9P8QGK2</accession>
<feature type="compositionally biased region" description="Basic and acidic residues" evidence="6">
    <location>
        <begin position="65"/>
        <end position="82"/>
    </location>
</feature>
<evidence type="ECO:0008006" key="10">
    <source>
        <dbReference type="Google" id="ProtNLM"/>
    </source>
</evidence>
<feature type="region of interest" description="Disordered" evidence="6">
    <location>
        <begin position="597"/>
        <end position="626"/>
    </location>
</feature>
<keyword evidence="7" id="KW-1133">Transmembrane helix</keyword>